<reference evidence="13" key="1">
    <citation type="submission" date="2022-03" db="EMBL/GenBank/DDBJ databases">
        <title>Draft Genome Sequence of Firmicute Strain S0AB, a Heterotrophic Iron/Sulfur-Oxidizing Extreme Acidophile.</title>
        <authorList>
            <person name="Vergara E."/>
            <person name="Pakostova E."/>
            <person name="Johnson D.B."/>
            <person name="Holmes D.S."/>
        </authorList>
    </citation>
    <scope>NUCLEOTIDE SEQUENCE</scope>
    <source>
        <strain evidence="13">S0AB</strain>
    </source>
</reference>
<dbReference type="PANTHER" id="PTHR30531">
    <property type="entry name" value="FLAGELLAR BIOSYNTHETIC PROTEIN FLHB"/>
    <property type="match status" value="1"/>
</dbReference>
<keyword evidence="11" id="KW-1006">Bacterial flagellum protein export</keyword>
<keyword evidence="13" id="KW-0969">Cilium</keyword>
<gene>
    <name evidence="13" type="primary">flhB</name>
    <name evidence="13" type="ORF">MM817_01888</name>
</gene>
<dbReference type="GO" id="GO:0009306">
    <property type="term" value="P:protein secretion"/>
    <property type="evidence" value="ECO:0007669"/>
    <property type="project" value="InterPro"/>
</dbReference>
<sequence length="295" mass="32990">MILLLGQGTLKASVTGIDSADLQVAFKHVIMALFPIIITGLGFGIFAAFIQVGPMFVPSSLLPDFSRIDFLKGVTRLFSVRSFVEMMKSILKLSVIGAAVYLAVMSSAPQVFMLIGADPAQLFALFINSALLIFLYVGGAFLVLAFGDFLFQRFQFTRNIKMSKQDVKDEMKQMEGNQQIKRRIRERGRAIARRRMLQKVPLADVILTNPTHYAVALRYDATTMHAPQVVAKGVDQIALKIREIAVQHDVPIVENRPLARSLYQLAEIDDFVPPQLFGAVAEVLAYVYRLRRRIL</sequence>
<keyword evidence="14" id="KW-1185">Reference proteome</keyword>
<evidence type="ECO:0000256" key="1">
    <source>
        <dbReference type="ARBA" id="ARBA00004651"/>
    </source>
</evidence>
<proteinExistence type="inferred from homology"/>
<dbReference type="Gene3D" id="3.40.1690.10">
    <property type="entry name" value="secretion proteins EscU"/>
    <property type="match status" value="1"/>
</dbReference>
<evidence type="ECO:0000256" key="5">
    <source>
        <dbReference type="ARBA" id="ARBA00022475"/>
    </source>
</evidence>
<dbReference type="GO" id="GO:0044781">
    <property type="term" value="P:bacterial-type flagellum organization"/>
    <property type="evidence" value="ECO:0007669"/>
    <property type="project" value="UniProtKB-KW"/>
</dbReference>
<dbReference type="PANTHER" id="PTHR30531:SF12">
    <property type="entry name" value="FLAGELLAR BIOSYNTHETIC PROTEIN FLHB"/>
    <property type="match status" value="1"/>
</dbReference>
<comment type="similarity">
    <text evidence="2">Belongs to the type III secretion exporter family.</text>
</comment>
<keyword evidence="13" id="KW-0282">Flagellum</keyword>
<dbReference type="Gene3D" id="6.10.250.2080">
    <property type="match status" value="1"/>
</dbReference>
<dbReference type="InterPro" id="IPR006135">
    <property type="entry name" value="T3SS_substrate_exporter"/>
</dbReference>
<evidence type="ECO:0000256" key="6">
    <source>
        <dbReference type="ARBA" id="ARBA00022692"/>
    </source>
</evidence>
<evidence type="ECO:0000256" key="12">
    <source>
        <dbReference type="SAM" id="Phobius"/>
    </source>
</evidence>
<keyword evidence="4" id="KW-0813">Transport</keyword>
<evidence type="ECO:0000256" key="2">
    <source>
        <dbReference type="ARBA" id="ARBA00010690"/>
    </source>
</evidence>
<dbReference type="Pfam" id="PF01312">
    <property type="entry name" value="Bac_export_2"/>
    <property type="match status" value="1"/>
</dbReference>
<keyword evidence="10 12" id="KW-0472">Membrane</keyword>
<evidence type="ECO:0000313" key="14">
    <source>
        <dbReference type="Proteomes" id="UP001139263"/>
    </source>
</evidence>
<dbReference type="EMBL" id="JALBUF010000005">
    <property type="protein sequence ID" value="MCI0183605.1"/>
    <property type="molecule type" value="Genomic_DNA"/>
</dbReference>
<evidence type="ECO:0000256" key="11">
    <source>
        <dbReference type="ARBA" id="ARBA00023225"/>
    </source>
</evidence>
<dbReference type="GO" id="GO:0005886">
    <property type="term" value="C:plasma membrane"/>
    <property type="evidence" value="ECO:0007669"/>
    <property type="project" value="UniProtKB-SubCell"/>
</dbReference>
<evidence type="ECO:0000256" key="4">
    <source>
        <dbReference type="ARBA" id="ARBA00022448"/>
    </source>
</evidence>
<evidence type="ECO:0000256" key="8">
    <source>
        <dbReference type="ARBA" id="ARBA00022927"/>
    </source>
</evidence>
<feature type="transmembrane region" description="Helical" evidence="12">
    <location>
        <begin position="90"/>
        <end position="116"/>
    </location>
</feature>
<comment type="subcellular location">
    <subcellularLocation>
        <location evidence="1">Cell membrane</location>
        <topology evidence="1">Multi-pass membrane protein</topology>
    </subcellularLocation>
</comment>
<dbReference type="SUPFAM" id="SSF160544">
    <property type="entry name" value="EscU C-terminal domain-like"/>
    <property type="match status" value="1"/>
</dbReference>
<evidence type="ECO:0000256" key="3">
    <source>
        <dbReference type="ARBA" id="ARBA00021622"/>
    </source>
</evidence>
<accession>A0A9X1VAA7</accession>
<organism evidence="13 14">
    <name type="scientific">Sulfoacidibacillus ferrooxidans</name>
    <dbReference type="NCBI Taxonomy" id="2005001"/>
    <lineage>
        <taxon>Bacteria</taxon>
        <taxon>Bacillati</taxon>
        <taxon>Bacillota</taxon>
        <taxon>Bacilli</taxon>
        <taxon>Bacillales</taxon>
        <taxon>Alicyclobacillaceae</taxon>
        <taxon>Sulfoacidibacillus</taxon>
    </lineage>
</organism>
<dbReference type="InterPro" id="IPR029025">
    <property type="entry name" value="T3SS_substrate_exporter_C"/>
</dbReference>
<keyword evidence="13" id="KW-0966">Cell projection</keyword>
<keyword evidence="6 12" id="KW-0812">Transmembrane</keyword>
<evidence type="ECO:0000256" key="9">
    <source>
        <dbReference type="ARBA" id="ARBA00022989"/>
    </source>
</evidence>
<keyword evidence="8" id="KW-0653">Protein transport</keyword>
<name>A0A9X1VAA7_9BACL</name>
<feature type="transmembrane region" description="Helical" evidence="12">
    <location>
        <begin position="29"/>
        <end position="50"/>
    </location>
</feature>
<dbReference type="AlphaFoldDB" id="A0A9X1VAA7"/>
<dbReference type="PRINTS" id="PR00950">
    <property type="entry name" value="TYPE3IMSPROT"/>
</dbReference>
<keyword evidence="7" id="KW-1005">Bacterial flagellum biogenesis</keyword>
<comment type="caution">
    <text evidence="13">The sequence shown here is derived from an EMBL/GenBank/DDBJ whole genome shotgun (WGS) entry which is preliminary data.</text>
</comment>
<keyword evidence="9 12" id="KW-1133">Transmembrane helix</keyword>
<evidence type="ECO:0000256" key="7">
    <source>
        <dbReference type="ARBA" id="ARBA00022795"/>
    </source>
</evidence>
<evidence type="ECO:0000256" key="10">
    <source>
        <dbReference type="ARBA" id="ARBA00023136"/>
    </source>
</evidence>
<keyword evidence="5" id="KW-1003">Cell membrane</keyword>
<evidence type="ECO:0000313" key="13">
    <source>
        <dbReference type="EMBL" id="MCI0183605.1"/>
    </source>
</evidence>
<dbReference type="Proteomes" id="UP001139263">
    <property type="component" value="Unassembled WGS sequence"/>
</dbReference>
<dbReference type="FunFam" id="3.40.1690.10:FF:000001">
    <property type="entry name" value="Flagellar biosynthetic protein FlhB"/>
    <property type="match status" value="1"/>
</dbReference>
<protein>
    <recommendedName>
        <fullName evidence="3">Flagellar biosynthetic protein FlhB</fullName>
    </recommendedName>
</protein>
<feature type="transmembrane region" description="Helical" evidence="12">
    <location>
        <begin position="122"/>
        <end position="151"/>
    </location>
</feature>